<dbReference type="InterPro" id="IPR016166">
    <property type="entry name" value="FAD-bd_PCMH"/>
</dbReference>
<dbReference type="InterPro" id="IPR010031">
    <property type="entry name" value="FAD_lactone_oxidase-like"/>
</dbReference>
<dbReference type="AlphaFoldDB" id="A0A918JNN4"/>
<proteinExistence type="predicted"/>
<dbReference type="Proteomes" id="UP000608345">
    <property type="component" value="Unassembled WGS sequence"/>
</dbReference>
<name>A0A918JNN4_9BURK</name>
<dbReference type="GO" id="GO:0016899">
    <property type="term" value="F:oxidoreductase activity, acting on the CH-OH group of donors, oxygen as acceptor"/>
    <property type="evidence" value="ECO:0007669"/>
    <property type="project" value="InterPro"/>
</dbReference>
<dbReference type="InterPro" id="IPR036318">
    <property type="entry name" value="FAD-bd_PCMH-like_sf"/>
</dbReference>
<dbReference type="PANTHER" id="PTHR43762:SF1">
    <property type="entry name" value="D-ARABINONO-1,4-LACTONE OXIDASE"/>
    <property type="match status" value="1"/>
</dbReference>
<dbReference type="SUPFAM" id="SSF56176">
    <property type="entry name" value="FAD-binding/transporter-associated domain-like"/>
    <property type="match status" value="1"/>
</dbReference>
<evidence type="ECO:0000259" key="2">
    <source>
        <dbReference type="PROSITE" id="PS51387"/>
    </source>
</evidence>
<reference evidence="3" key="2">
    <citation type="submission" date="2020-09" db="EMBL/GenBank/DDBJ databases">
        <authorList>
            <person name="Sun Q."/>
            <person name="Kim S."/>
        </authorList>
    </citation>
    <scope>NUCLEOTIDE SEQUENCE</scope>
    <source>
        <strain evidence="3">KCTC 23732</strain>
    </source>
</reference>
<accession>A0A918JNN4</accession>
<dbReference type="RefSeq" id="WP_189385299.1">
    <property type="nucleotide sequence ID" value="NZ_BAABFY010000017.1"/>
</dbReference>
<keyword evidence="4" id="KW-1185">Reference proteome</keyword>
<evidence type="ECO:0000313" key="3">
    <source>
        <dbReference type="EMBL" id="GGW89355.1"/>
    </source>
</evidence>
<gene>
    <name evidence="3" type="ORF">GCM10011450_19550</name>
</gene>
<keyword evidence="1" id="KW-0274">FAD</keyword>
<dbReference type="GO" id="GO:0071949">
    <property type="term" value="F:FAD binding"/>
    <property type="evidence" value="ECO:0007669"/>
    <property type="project" value="InterPro"/>
</dbReference>
<comment type="caution">
    <text evidence="3">The sequence shown here is derived from an EMBL/GenBank/DDBJ whole genome shotgun (WGS) entry which is preliminary data.</text>
</comment>
<organism evidence="3 4">
    <name type="scientific">Advenella faeciporci</name>
    <dbReference type="NCBI Taxonomy" id="797535"/>
    <lineage>
        <taxon>Bacteria</taxon>
        <taxon>Pseudomonadati</taxon>
        <taxon>Pseudomonadota</taxon>
        <taxon>Betaproteobacteria</taxon>
        <taxon>Burkholderiales</taxon>
        <taxon>Alcaligenaceae</taxon>
    </lineage>
</organism>
<keyword evidence="1" id="KW-0285">Flavoprotein</keyword>
<dbReference type="PROSITE" id="PS51387">
    <property type="entry name" value="FAD_PCMH"/>
    <property type="match status" value="1"/>
</dbReference>
<feature type="domain" description="FAD-binding PCMH-type" evidence="2">
    <location>
        <begin position="1"/>
        <end position="178"/>
    </location>
</feature>
<reference evidence="3" key="1">
    <citation type="journal article" date="2014" name="Int. J. Syst. Evol. Microbiol.">
        <title>Complete genome sequence of Corynebacterium casei LMG S-19264T (=DSM 44701T), isolated from a smear-ripened cheese.</title>
        <authorList>
            <consortium name="US DOE Joint Genome Institute (JGI-PGF)"/>
            <person name="Walter F."/>
            <person name="Albersmeier A."/>
            <person name="Kalinowski J."/>
            <person name="Ruckert C."/>
        </authorList>
    </citation>
    <scope>NUCLEOTIDE SEQUENCE</scope>
    <source>
        <strain evidence="3">KCTC 23732</strain>
    </source>
</reference>
<evidence type="ECO:0000313" key="4">
    <source>
        <dbReference type="Proteomes" id="UP000608345"/>
    </source>
</evidence>
<dbReference type="InterPro" id="IPR006094">
    <property type="entry name" value="Oxid_FAD_bind_N"/>
</dbReference>
<dbReference type="EMBL" id="BMYS01000013">
    <property type="protein sequence ID" value="GGW89355.1"/>
    <property type="molecule type" value="Genomic_DNA"/>
</dbReference>
<dbReference type="InterPro" id="IPR016169">
    <property type="entry name" value="FAD-bd_PCMH_sub2"/>
</dbReference>
<dbReference type="Pfam" id="PF01565">
    <property type="entry name" value="FAD_binding_4"/>
    <property type="match status" value="1"/>
</dbReference>
<evidence type="ECO:0000256" key="1">
    <source>
        <dbReference type="ARBA" id="ARBA00022827"/>
    </source>
</evidence>
<protein>
    <submittedName>
        <fullName evidence="3">FAD-linked oxidase</fullName>
    </submittedName>
</protein>
<dbReference type="Gene3D" id="3.30.465.10">
    <property type="match status" value="1"/>
</dbReference>
<sequence length="433" mass="48633">MKTPLSWNQLPRVFSEKIHALSYRQEPFSTHLPKPFLPYGNGRSYGDVCLTNEGTLLLTHGLDRFIEFNPVTGVIQCEAGMTLADILALIVPQGWFLPVTPGTRLATIGGAVANDVHGKNHHIMGSFGHHVRAFELWRSDGSILHCSATENTDYFKASIGGLGLTGLIRWVELQLIPVNNSWMWVQSQRFQNLDEFWPLNAQAEQNFPYTVAWIDCMAGGNSRGRGILFAGQHAASQNTYPVFKEKTKRIPFSPPFSLINPMSLRAFNALYYRQSVKPQGALSHYVPYFYPLDAIQNWNRIYGRQGFYQYQCVIPPDNAKEATLILLNTISKRKEGSFLAILKAFGNQPSIGMLSFARPGMTLALDFPNRGDKTLRLLADFDALVREAGGALYPAKDARMPADLFQSGFPQWEAFSHFTDPNFSSSFWKRVTP</sequence>
<dbReference type="PANTHER" id="PTHR43762">
    <property type="entry name" value="L-GULONOLACTONE OXIDASE"/>
    <property type="match status" value="1"/>
</dbReference>